<dbReference type="InterPro" id="IPR018289">
    <property type="entry name" value="MULE_transposase_dom"/>
</dbReference>
<gene>
    <name evidence="2" type="ORF">KIW84_060734</name>
</gene>
<keyword evidence="3" id="KW-1185">Reference proteome</keyword>
<dbReference type="Gramene" id="Psat06G0073400-T1">
    <property type="protein sequence ID" value="KAI5393729.1"/>
    <property type="gene ID" value="KIW84_060734"/>
</dbReference>
<name>A0A9D5A377_PEA</name>
<dbReference type="Proteomes" id="UP001058974">
    <property type="component" value="Chromosome 6"/>
</dbReference>
<dbReference type="EMBL" id="JAMSHJ010000006">
    <property type="protein sequence ID" value="KAI5393729.1"/>
    <property type="molecule type" value="Genomic_DNA"/>
</dbReference>
<proteinExistence type="predicted"/>
<feature type="domain" description="MULE transposase" evidence="1">
    <location>
        <begin position="322"/>
        <end position="383"/>
    </location>
</feature>
<protein>
    <recommendedName>
        <fullName evidence="1">MULE transposase domain-containing protein</fullName>
    </recommendedName>
</protein>
<evidence type="ECO:0000313" key="3">
    <source>
        <dbReference type="Proteomes" id="UP001058974"/>
    </source>
</evidence>
<dbReference type="Pfam" id="PF10551">
    <property type="entry name" value="MULE"/>
    <property type="match status" value="1"/>
</dbReference>
<accession>A0A9D5A377</accession>
<organism evidence="2 3">
    <name type="scientific">Pisum sativum</name>
    <name type="common">Garden pea</name>
    <name type="synonym">Lathyrus oleraceus</name>
    <dbReference type="NCBI Taxonomy" id="3888"/>
    <lineage>
        <taxon>Eukaryota</taxon>
        <taxon>Viridiplantae</taxon>
        <taxon>Streptophyta</taxon>
        <taxon>Embryophyta</taxon>
        <taxon>Tracheophyta</taxon>
        <taxon>Spermatophyta</taxon>
        <taxon>Magnoliopsida</taxon>
        <taxon>eudicotyledons</taxon>
        <taxon>Gunneridae</taxon>
        <taxon>Pentapetalae</taxon>
        <taxon>rosids</taxon>
        <taxon>fabids</taxon>
        <taxon>Fabales</taxon>
        <taxon>Fabaceae</taxon>
        <taxon>Papilionoideae</taxon>
        <taxon>50 kb inversion clade</taxon>
        <taxon>NPAAA clade</taxon>
        <taxon>Hologalegina</taxon>
        <taxon>IRL clade</taxon>
        <taxon>Fabeae</taxon>
        <taxon>Lathyrus</taxon>
    </lineage>
</organism>
<evidence type="ECO:0000313" key="2">
    <source>
        <dbReference type="EMBL" id="KAI5393729.1"/>
    </source>
</evidence>
<dbReference type="PANTHER" id="PTHR31973">
    <property type="entry name" value="POLYPROTEIN, PUTATIVE-RELATED"/>
    <property type="match status" value="1"/>
</dbReference>
<dbReference type="PANTHER" id="PTHR31973:SF187">
    <property type="entry name" value="MUTATOR TRANSPOSASE MUDRA PROTEIN"/>
    <property type="match status" value="1"/>
</dbReference>
<sequence length="383" mass="45060">MRSSHFIVLSIQKMNNKEEVKYCLRPSQNRSIRLRIHHRRKLVKTFVKWYTNEVVSEMIWNWNVDYMSYMQLEGIIRNEGYANIKFHDYAEEVHFNDEFAPNSDDEEVEADRVDDDVQVGSENVEDEVQVWSKNVEDEVHVWGEIVDPDYVGSEDDLDSASKTEYEHSDEIDDMDWTTFIPYDKLVDKVNNSDVDDDFDALHTPPASDDEEHERFPAYKSGDMYKFQLGMMFNNKEMLKDALKEYAMKMKKNVLLKKNYGKRMQAKITWLVKNFSHILRYNPDMKPMGLIVEVVDIWGVKLSYDQAYRAKRRAMDLIQGAGDYGGQLMAVVGRDGNNKIYVIAYAIMEVVTKDSWEWFIKILMEDLESINHREDAFISDHQKA</sequence>
<reference evidence="2 3" key="1">
    <citation type="journal article" date="2022" name="Nat. Genet.">
        <title>Improved pea reference genome and pan-genome highlight genomic features and evolutionary characteristics.</title>
        <authorList>
            <person name="Yang T."/>
            <person name="Liu R."/>
            <person name="Luo Y."/>
            <person name="Hu S."/>
            <person name="Wang D."/>
            <person name="Wang C."/>
            <person name="Pandey M.K."/>
            <person name="Ge S."/>
            <person name="Xu Q."/>
            <person name="Li N."/>
            <person name="Li G."/>
            <person name="Huang Y."/>
            <person name="Saxena R.K."/>
            <person name="Ji Y."/>
            <person name="Li M."/>
            <person name="Yan X."/>
            <person name="He Y."/>
            <person name="Liu Y."/>
            <person name="Wang X."/>
            <person name="Xiang C."/>
            <person name="Varshney R.K."/>
            <person name="Ding H."/>
            <person name="Gao S."/>
            <person name="Zong X."/>
        </authorList>
    </citation>
    <scope>NUCLEOTIDE SEQUENCE [LARGE SCALE GENOMIC DNA]</scope>
    <source>
        <strain evidence="2 3">cv. Zhongwan 6</strain>
    </source>
</reference>
<comment type="caution">
    <text evidence="2">The sequence shown here is derived from an EMBL/GenBank/DDBJ whole genome shotgun (WGS) entry which is preliminary data.</text>
</comment>
<evidence type="ECO:0000259" key="1">
    <source>
        <dbReference type="Pfam" id="PF10551"/>
    </source>
</evidence>
<dbReference type="AlphaFoldDB" id="A0A9D5A377"/>